<proteinExistence type="predicted"/>
<gene>
    <name evidence="1" type="ORF">F130042H8_20680</name>
</gene>
<dbReference type="RefSeq" id="WP_176253940.1">
    <property type="nucleotide sequence ID" value="NZ_BAABXL010000001.1"/>
</dbReference>
<protein>
    <submittedName>
        <fullName evidence="1">DUF4317 domain-containing protein</fullName>
    </submittedName>
</protein>
<organism evidence="1 2">
    <name type="scientific">Enterocloster alcoholdehydrogenati</name>
    <dbReference type="NCBI Taxonomy" id="2547410"/>
    <lineage>
        <taxon>Bacteria</taxon>
        <taxon>Bacillati</taxon>
        <taxon>Bacillota</taxon>
        <taxon>Clostridia</taxon>
        <taxon>Lachnospirales</taxon>
        <taxon>Lachnospiraceae</taxon>
        <taxon>Enterocloster</taxon>
    </lineage>
</organism>
<accession>A0ABQ0AYA0</accession>
<sequence>MNKKECNEIKKLFTPANCAISRICGCYVDAEKNKKTELKEAFLSLPEEEAFKYFTIFRNGLSGTVGKNLLNMEFPLHTEEEGGAQNFLLKLRDSELKDEGLIEEFYDKIIAHFDYGENYYIILIHCAYDIPAKATDGSEMFDASDYVYEFIQCTICPVKLSKAGLCYNSMTNVIENRTRDWLVEAPVNSFIFPAFNDRNTDIHSLLFYAKNPEQLPDGLIDEVLGCQIPMSAKSQKETFQAIVEETLGENCDFETVKNIHENLSELVEETKDEPVPLTLDKYQVKKLLENNGATPEKLQEFEERYKDVENTPNTSFVAANVVNTKSFEIKTPDVTIKVAPDKTYLVENRMIEGRPCIVIAINEHVEINGISCRPVSVQERGGSALADLTAASGEQESLSDTAALQAAACGEDAVTPVPSGIRAIEE</sequence>
<dbReference type="Pfam" id="PF14199">
    <property type="entry name" value="DUF4317"/>
    <property type="match status" value="1"/>
</dbReference>
<name>A0ABQ0AYA0_9FIRM</name>
<comment type="caution">
    <text evidence="1">The sequence shown here is derived from an EMBL/GenBank/DDBJ whole genome shotgun (WGS) entry which is preliminary data.</text>
</comment>
<dbReference type="InterPro" id="IPR025466">
    <property type="entry name" value="DUF4317"/>
</dbReference>
<dbReference type="Proteomes" id="UP001600894">
    <property type="component" value="Unassembled WGS sequence"/>
</dbReference>
<dbReference type="EMBL" id="BAABXL010000001">
    <property type="protein sequence ID" value="GAA6269008.1"/>
    <property type="molecule type" value="Genomic_DNA"/>
</dbReference>
<evidence type="ECO:0000313" key="1">
    <source>
        <dbReference type="EMBL" id="GAA6269008.1"/>
    </source>
</evidence>
<reference evidence="1 2" key="1">
    <citation type="submission" date="2024-04" db="EMBL/GenBank/DDBJ databases">
        <title>Defined microbial consortia suppress multidrug-resistant proinflammatory Enterobacteriaceae via ecological control.</title>
        <authorList>
            <person name="Furuichi M."/>
            <person name="Kawaguchi T."/>
            <person name="Pust M."/>
            <person name="Yasuma K."/>
            <person name="Plichta D."/>
            <person name="Hasegawa N."/>
            <person name="Ohya T."/>
            <person name="Bhattarai S."/>
            <person name="Sasajima S."/>
            <person name="Aoto Y."/>
            <person name="Tuganbaev T."/>
            <person name="Yaginuma M."/>
            <person name="Ueda M."/>
            <person name="Okahashi N."/>
            <person name="Amafuji K."/>
            <person name="Kiridooshi Y."/>
            <person name="Sugita K."/>
            <person name="Strazar M."/>
            <person name="Skelly A."/>
            <person name="Suda W."/>
            <person name="Hattori M."/>
            <person name="Nakamoto N."/>
            <person name="Caballero S."/>
            <person name="Norman J."/>
            <person name="Olle B."/>
            <person name="Tanoue T."/>
            <person name="Arita M."/>
            <person name="Bucci V."/>
            <person name="Atarashi K."/>
            <person name="Xavier R."/>
            <person name="Honda K."/>
        </authorList>
    </citation>
    <scope>NUCLEOTIDE SEQUENCE [LARGE SCALE GENOMIC DNA]</scope>
    <source>
        <strain evidence="2">f13</strain>
    </source>
</reference>
<evidence type="ECO:0000313" key="2">
    <source>
        <dbReference type="Proteomes" id="UP001600894"/>
    </source>
</evidence>
<keyword evidence="2" id="KW-1185">Reference proteome</keyword>